<feature type="transmembrane region" description="Helical" evidence="11">
    <location>
        <begin position="87"/>
        <end position="113"/>
    </location>
</feature>
<evidence type="ECO:0000313" key="14">
    <source>
        <dbReference type="EMBL" id="GCE42535.1"/>
    </source>
</evidence>
<dbReference type="InterPro" id="IPR003439">
    <property type="entry name" value="ABC_transporter-like_ATP-bd"/>
</dbReference>
<dbReference type="GO" id="GO:0055085">
    <property type="term" value="P:transmembrane transport"/>
    <property type="evidence" value="ECO:0007669"/>
    <property type="project" value="InterPro"/>
</dbReference>
<evidence type="ECO:0000256" key="2">
    <source>
        <dbReference type="ARBA" id="ARBA00004202"/>
    </source>
</evidence>
<evidence type="ECO:0000256" key="6">
    <source>
        <dbReference type="ARBA" id="ARBA00022692"/>
    </source>
</evidence>
<dbReference type="AlphaFoldDB" id="A0A402CG26"/>
<evidence type="ECO:0000256" key="4">
    <source>
        <dbReference type="ARBA" id="ARBA00022448"/>
    </source>
</evidence>
<evidence type="ECO:0000256" key="7">
    <source>
        <dbReference type="ARBA" id="ARBA00022741"/>
    </source>
</evidence>
<proteinExistence type="inferred from homology"/>
<gene>
    <name evidence="14" type="ORF">Rhow_006664</name>
</gene>
<evidence type="ECO:0000256" key="3">
    <source>
        <dbReference type="ARBA" id="ARBA00005417"/>
    </source>
</evidence>
<keyword evidence="9 11" id="KW-1133">Transmembrane helix</keyword>
<keyword evidence="10 11" id="KW-0472">Membrane</keyword>
<dbReference type="InterPro" id="IPR003593">
    <property type="entry name" value="AAA+_ATPase"/>
</dbReference>
<feature type="domain" description="ABC transporter" evidence="12">
    <location>
        <begin position="315"/>
        <end position="564"/>
    </location>
</feature>
<dbReference type="GO" id="GO:0005886">
    <property type="term" value="C:plasma membrane"/>
    <property type="evidence" value="ECO:0007669"/>
    <property type="project" value="UniProtKB-SubCell"/>
</dbReference>
<dbReference type="Pfam" id="PF00528">
    <property type="entry name" value="BPD_transp_1"/>
    <property type="match status" value="1"/>
</dbReference>
<dbReference type="EMBL" id="BHYM01000060">
    <property type="protein sequence ID" value="GCE42535.1"/>
    <property type="molecule type" value="Genomic_DNA"/>
</dbReference>
<evidence type="ECO:0000259" key="12">
    <source>
        <dbReference type="PROSITE" id="PS50893"/>
    </source>
</evidence>
<evidence type="ECO:0000256" key="10">
    <source>
        <dbReference type="ARBA" id="ARBA00023136"/>
    </source>
</evidence>
<evidence type="ECO:0000313" key="15">
    <source>
        <dbReference type="Proteomes" id="UP000287519"/>
    </source>
</evidence>
<dbReference type="PROSITE" id="PS00211">
    <property type="entry name" value="ABC_TRANSPORTER_1"/>
    <property type="match status" value="1"/>
</dbReference>
<dbReference type="SMART" id="SM00382">
    <property type="entry name" value="AAA"/>
    <property type="match status" value="1"/>
</dbReference>
<name>A0A402CG26_RHOWR</name>
<protein>
    <submittedName>
        <fullName evidence="14">Oligopeptide transport ATP-binding protein OppD</fullName>
    </submittedName>
</protein>
<dbReference type="InterPro" id="IPR013563">
    <property type="entry name" value="Oligopep_ABC_C"/>
</dbReference>
<dbReference type="InterPro" id="IPR035906">
    <property type="entry name" value="MetI-like_sf"/>
</dbReference>
<dbReference type="PROSITE" id="PS50893">
    <property type="entry name" value="ABC_TRANSPORTER_2"/>
    <property type="match status" value="1"/>
</dbReference>
<dbReference type="PANTHER" id="PTHR43297:SF2">
    <property type="entry name" value="DIPEPTIDE TRANSPORT ATP-BINDING PROTEIN DPPD"/>
    <property type="match status" value="1"/>
</dbReference>
<comment type="caution">
    <text evidence="14">The sequence shown here is derived from an EMBL/GenBank/DDBJ whole genome shotgun (WGS) entry which is preliminary data.</text>
</comment>
<keyword evidence="7" id="KW-0547">Nucleotide-binding</keyword>
<evidence type="ECO:0000256" key="1">
    <source>
        <dbReference type="ARBA" id="ARBA00004141"/>
    </source>
</evidence>
<reference evidence="14 15" key="1">
    <citation type="submission" date="2018-11" db="EMBL/GenBank/DDBJ databases">
        <title>Microbial catabolism of amino acid.</title>
        <authorList>
            <person name="Hibi M."/>
            <person name="Ogawa J."/>
        </authorList>
    </citation>
    <scope>NUCLEOTIDE SEQUENCE [LARGE SCALE GENOMIC DNA]</scope>
    <source>
        <strain evidence="14 15">C31-06</strain>
    </source>
</reference>
<dbReference type="PROSITE" id="PS50928">
    <property type="entry name" value="ABC_TM1"/>
    <property type="match status" value="1"/>
</dbReference>
<dbReference type="CDD" id="cd06261">
    <property type="entry name" value="TM_PBP2"/>
    <property type="match status" value="1"/>
</dbReference>
<evidence type="ECO:0000256" key="5">
    <source>
        <dbReference type="ARBA" id="ARBA00022475"/>
    </source>
</evidence>
<keyword evidence="5" id="KW-1003">Cell membrane</keyword>
<dbReference type="GO" id="GO:0005524">
    <property type="term" value="F:ATP binding"/>
    <property type="evidence" value="ECO:0007669"/>
    <property type="project" value="UniProtKB-KW"/>
</dbReference>
<dbReference type="Gene3D" id="1.10.3720.10">
    <property type="entry name" value="MetI-like"/>
    <property type="match status" value="1"/>
</dbReference>
<dbReference type="GO" id="GO:0016887">
    <property type="term" value="F:ATP hydrolysis activity"/>
    <property type="evidence" value="ECO:0007669"/>
    <property type="project" value="InterPro"/>
</dbReference>
<evidence type="ECO:0000256" key="8">
    <source>
        <dbReference type="ARBA" id="ARBA00022840"/>
    </source>
</evidence>
<evidence type="ECO:0000259" key="13">
    <source>
        <dbReference type="PROSITE" id="PS50928"/>
    </source>
</evidence>
<feature type="transmembrane region" description="Helical" evidence="11">
    <location>
        <begin position="26"/>
        <end position="45"/>
    </location>
</feature>
<comment type="subcellular location">
    <subcellularLocation>
        <location evidence="11">Cell membrane</location>
        <topology evidence="11">Multi-pass membrane protein</topology>
    </subcellularLocation>
    <subcellularLocation>
        <location evidence="2">Cell membrane</location>
        <topology evidence="2">Peripheral membrane protein</topology>
    </subcellularLocation>
    <subcellularLocation>
        <location evidence="1">Membrane</location>
        <topology evidence="1">Multi-pass membrane protein</topology>
    </subcellularLocation>
</comment>
<dbReference type="Gene3D" id="3.40.50.300">
    <property type="entry name" value="P-loop containing nucleotide triphosphate hydrolases"/>
    <property type="match status" value="1"/>
</dbReference>
<dbReference type="Pfam" id="PF00005">
    <property type="entry name" value="ABC_tran"/>
    <property type="match status" value="1"/>
</dbReference>
<evidence type="ECO:0000256" key="11">
    <source>
        <dbReference type="RuleBase" id="RU363032"/>
    </source>
</evidence>
<dbReference type="InterPro" id="IPR027417">
    <property type="entry name" value="P-loop_NTPase"/>
</dbReference>
<sequence>MTETLDAPQRDRTRFVGRLMKQRSTVFWVLIVALIAAAAIAAPLLTSYSPTTGVMSQSMLPPSPEHLLGTDRLGRDVFSRILFGGRVALVAGIEAVGLAVVLGIPFGLVIGYLGGWTDRILMRLVDGIMSVPFLVLAIALIAAFGPGLYKSMAVVGLVYAMILLRLTRGEVLSAREELFVEGMKVSGAGNRRLLLRHILPNIAPPLIVQMTLMFATAIIAEATLSYLGLGVQPPTPSWGSMLAEAQTSIRQDFFQVIPPGVAIFVTVLAVNQVGDGIRDLFAREIRTGKFGLNLVHRKKDASAPAESAGTAVLEVRGLTVSFPQPGSGTVEVVQDVSLTLDPGEILGLVGESGSGKSVTAMSMLGLVAHPGRVEAQSITLDGREISGLSFDELRPIRGGEIGVVFQDALASLNPAYTVGDQVSEVLREHLGLDGAAARRKVIDLFTRVGIADPESRLGDYPHQFSGGMAQRVMIAMALACDPKVLVADEPTTALDVTVQEQILDLLVELRDSYGLSIVLITHDLGIVAEVADRVAVMYAGQLVEIGSVDDVFTRPAHPYTEGLLQSIPRNIARQGRLPSIPGVVPQPADWPVSCHFADRCVHAADSCRIAPIALTPHTARDDQWQVRCVEADTLALTGVTEPAAELLG</sequence>
<dbReference type="FunFam" id="3.40.50.300:FF:000016">
    <property type="entry name" value="Oligopeptide ABC transporter ATP-binding component"/>
    <property type="match status" value="1"/>
</dbReference>
<dbReference type="InterPro" id="IPR000515">
    <property type="entry name" value="MetI-like"/>
</dbReference>
<accession>A0A402CG26</accession>
<dbReference type="CDD" id="cd03257">
    <property type="entry name" value="ABC_NikE_OppD_transporters"/>
    <property type="match status" value="1"/>
</dbReference>
<keyword evidence="6 11" id="KW-0812">Transmembrane</keyword>
<comment type="similarity">
    <text evidence="3">Belongs to the ABC transporter superfamily.</text>
</comment>
<dbReference type="NCBIfam" id="TIGR01727">
    <property type="entry name" value="oligo_HPY"/>
    <property type="match status" value="1"/>
</dbReference>
<feature type="transmembrane region" description="Helical" evidence="11">
    <location>
        <begin position="120"/>
        <end position="142"/>
    </location>
</feature>
<dbReference type="Proteomes" id="UP000287519">
    <property type="component" value="Unassembled WGS sequence"/>
</dbReference>
<dbReference type="InterPro" id="IPR050388">
    <property type="entry name" value="ABC_Ni/Peptide_Import"/>
</dbReference>
<organism evidence="14 15">
    <name type="scientific">Rhodococcus wratislaviensis</name>
    <name type="common">Tsukamurella wratislaviensis</name>
    <dbReference type="NCBI Taxonomy" id="44752"/>
    <lineage>
        <taxon>Bacteria</taxon>
        <taxon>Bacillati</taxon>
        <taxon>Actinomycetota</taxon>
        <taxon>Actinomycetes</taxon>
        <taxon>Mycobacteriales</taxon>
        <taxon>Nocardiaceae</taxon>
        <taxon>Rhodococcus</taxon>
    </lineage>
</organism>
<dbReference type="PANTHER" id="PTHR43297">
    <property type="entry name" value="OLIGOPEPTIDE TRANSPORT ATP-BINDING PROTEIN APPD"/>
    <property type="match status" value="1"/>
</dbReference>
<dbReference type="SUPFAM" id="SSF161098">
    <property type="entry name" value="MetI-like"/>
    <property type="match status" value="1"/>
</dbReference>
<keyword evidence="15" id="KW-1185">Reference proteome</keyword>
<dbReference type="SUPFAM" id="SSF52540">
    <property type="entry name" value="P-loop containing nucleoside triphosphate hydrolases"/>
    <property type="match status" value="1"/>
</dbReference>
<dbReference type="RefSeq" id="WP_192582020.1">
    <property type="nucleotide sequence ID" value="NZ_BHYM01000060.1"/>
</dbReference>
<dbReference type="Pfam" id="PF08352">
    <property type="entry name" value="oligo_HPY"/>
    <property type="match status" value="1"/>
</dbReference>
<dbReference type="InterPro" id="IPR017871">
    <property type="entry name" value="ABC_transporter-like_CS"/>
</dbReference>
<keyword evidence="4 11" id="KW-0813">Transport</keyword>
<keyword evidence="8 14" id="KW-0067">ATP-binding</keyword>
<evidence type="ECO:0000256" key="9">
    <source>
        <dbReference type="ARBA" id="ARBA00022989"/>
    </source>
</evidence>
<comment type="similarity">
    <text evidence="11">Belongs to the binding-protein-dependent transport system permease family.</text>
</comment>
<dbReference type="GO" id="GO:0015833">
    <property type="term" value="P:peptide transport"/>
    <property type="evidence" value="ECO:0007669"/>
    <property type="project" value="InterPro"/>
</dbReference>
<feature type="domain" description="ABC transmembrane type-1" evidence="13">
    <location>
        <begin position="85"/>
        <end position="274"/>
    </location>
</feature>